<comment type="caution">
    <text evidence="7">The sequence shown here is derived from an EMBL/GenBank/DDBJ whole genome shotgun (WGS) entry which is preliminary data.</text>
</comment>
<keyword evidence="2" id="KW-1003">Cell membrane</keyword>
<evidence type="ECO:0000256" key="2">
    <source>
        <dbReference type="ARBA" id="ARBA00022475"/>
    </source>
</evidence>
<keyword evidence="8" id="KW-1185">Reference proteome</keyword>
<feature type="transmembrane region" description="Helical" evidence="6">
    <location>
        <begin position="367"/>
        <end position="387"/>
    </location>
</feature>
<evidence type="ECO:0000313" key="8">
    <source>
        <dbReference type="Proteomes" id="UP000654345"/>
    </source>
</evidence>
<accession>A0ABQ3UHI0</accession>
<evidence type="ECO:0000256" key="5">
    <source>
        <dbReference type="ARBA" id="ARBA00023136"/>
    </source>
</evidence>
<keyword evidence="4 6" id="KW-1133">Transmembrane helix</keyword>
<comment type="subcellular location">
    <subcellularLocation>
        <location evidence="1">Cell membrane</location>
        <topology evidence="1">Multi-pass membrane protein</topology>
    </subcellularLocation>
</comment>
<feature type="transmembrane region" description="Helical" evidence="6">
    <location>
        <begin position="213"/>
        <end position="236"/>
    </location>
</feature>
<dbReference type="InterPro" id="IPR022791">
    <property type="entry name" value="L-PG_synthase/AglD"/>
</dbReference>
<keyword evidence="3 6" id="KW-0812">Transmembrane</keyword>
<feature type="transmembrane region" description="Helical" evidence="6">
    <location>
        <begin position="136"/>
        <end position="157"/>
    </location>
</feature>
<evidence type="ECO:0000256" key="6">
    <source>
        <dbReference type="SAM" id="Phobius"/>
    </source>
</evidence>
<sequence length="395" mass="43133">MTEVKSTSPFTSNISPLYPAAIPRTEDCLPQLPEVEQALSALAGSQNEAKEQITPERVSSRRTFLLQVGLGLCAGAMLLVLITRVVDLPMTLAVLRENLETWQGLLCASGAALAFIVAFSVRSLRWRLFLRHSENIPYLTILRIYWIGVMLNFLLPIQGGEISKSLLLKRVTSMPVSRSLPTVGMDKACDLLPALVIIVMTPFLPGLHMSMPLWGILGLVSGLLLGLIGLVLFTAWKRQLARATLQKVCGIFPGPLRSKLEGFTLGCMDTGLECMRYPGDFLRALLLTGIALTCDGIFAMLAFWTIGIPIPLGIALFGYTIYNMFCILPTPPGQLGSNEVIGVLVFSGLLHYNQTHVLAMFVFSHPLAALIMLLLGLLSLSQLGLSLTQALRTRR</sequence>
<keyword evidence="5 6" id="KW-0472">Membrane</keyword>
<evidence type="ECO:0008006" key="9">
    <source>
        <dbReference type="Google" id="ProtNLM"/>
    </source>
</evidence>
<dbReference type="NCBIfam" id="TIGR00374">
    <property type="entry name" value="flippase-like domain"/>
    <property type="match status" value="1"/>
</dbReference>
<organism evidence="7 8">
    <name type="scientific">Ktedonobacter robiniae</name>
    <dbReference type="NCBI Taxonomy" id="2778365"/>
    <lineage>
        <taxon>Bacteria</taxon>
        <taxon>Bacillati</taxon>
        <taxon>Chloroflexota</taxon>
        <taxon>Ktedonobacteria</taxon>
        <taxon>Ktedonobacterales</taxon>
        <taxon>Ktedonobacteraceae</taxon>
        <taxon>Ktedonobacter</taxon>
    </lineage>
</organism>
<dbReference type="PANTHER" id="PTHR39087:SF2">
    <property type="entry name" value="UPF0104 MEMBRANE PROTEIN MJ1595"/>
    <property type="match status" value="1"/>
</dbReference>
<reference evidence="7 8" key="1">
    <citation type="journal article" date="2021" name="Int. J. Syst. Evol. Microbiol.">
        <title>Reticulibacter mediterranei gen. nov., sp. nov., within the new family Reticulibacteraceae fam. nov., and Ktedonospora formicarum gen. nov., sp. nov., Ktedonobacter robiniae sp. nov., Dictyobacter formicarum sp. nov. and Dictyobacter arantiisoli sp. nov., belonging to the class Ktedonobacteria.</title>
        <authorList>
            <person name="Yabe S."/>
            <person name="Zheng Y."/>
            <person name="Wang C.M."/>
            <person name="Sakai Y."/>
            <person name="Abe K."/>
            <person name="Yokota A."/>
            <person name="Donadio S."/>
            <person name="Cavaletti L."/>
            <person name="Monciardini P."/>
        </authorList>
    </citation>
    <scope>NUCLEOTIDE SEQUENCE [LARGE SCALE GENOMIC DNA]</scope>
    <source>
        <strain evidence="7 8">SOSP1-30</strain>
    </source>
</reference>
<feature type="transmembrane region" description="Helical" evidence="6">
    <location>
        <begin position="64"/>
        <end position="82"/>
    </location>
</feature>
<gene>
    <name evidence="7" type="ORF">KSB_06440</name>
</gene>
<protein>
    <recommendedName>
        <fullName evidence="9">Flippase-like domain-containing protein</fullName>
    </recommendedName>
</protein>
<dbReference type="Pfam" id="PF03706">
    <property type="entry name" value="LPG_synthase_TM"/>
    <property type="match status" value="1"/>
</dbReference>
<dbReference type="RefSeq" id="WP_201369104.1">
    <property type="nucleotide sequence ID" value="NZ_BNJG01000001.1"/>
</dbReference>
<feature type="transmembrane region" description="Helical" evidence="6">
    <location>
        <begin position="310"/>
        <end position="328"/>
    </location>
</feature>
<evidence type="ECO:0000256" key="4">
    <source>
        <dbReference type="ARBA" id="ARBA00022989"/>
    </source>
</evidence>
<dbReference type="EMBL" id="BNJG01000001">
    <property type="protein sequence ID" value="GHO52169.1"/>
    <property type="molecule type" value="Genomic_DNA"/>
</dbReference>
<evidence type="ECO:0000256" key="3">
    <source>
        <dbReference type="ARBA" id="ARBA00022692"/>
    </source>
</evidence>
<dbReference type="Proteomes" id="UP000654345">
    <property type="component" value="Unassembled WGS sequence"/>
</dbReference>
<evidence type="ECO:0000256" key="1">
    <source>
        <dbReference type="ARBA" id="ARBA00004651"/>
    </source>
</evidence>
<proteinExistence type="predicted"/>
<feature type="transmembrane region" description="Helical" evidence="6">
    <location>
        <begin position="102"/>
        <end position="124"/>
    </location>
</feature>
<name>A0ABQ3UHI0_9CHLR</name>
<dbReference type="PANTHER" id="PTHR39087">
    <property type="entry name" value="UPF0104 MEMBRANE PROTEIN MJ1595"/>
    <property type="match status" value="1"/>
</dbReference>
<evidence type="ECO:0000313" key="7">
    <source>
        <dbReference type="EMBL" id="GHO52169.1"/>
    </source>
</evidence>